<keyword evidence="1" id="KW-1133">Transmembrane helix</keyword>
<keyword evidence="1" id="KW-0812">Transmembrane</keyword>
<evidence type="ECO:0000313" key="4">
    <source>
        <dbReference type="Proteomes" id="UP000824025"/>
    </source>
</evidence>
<protein>
    <submittedName>
        <fullName evidence="3">Uncharacterized protein</fullName>
    </submittedName>
</protein>
<evidence type="ECO:0000313" key="3">
    <source>
        <dbReference type="EMBL" id="HIZ09879.1"/>
    </source>
</evidence>
<dbReference type="AlphaFoldDB" id="A0A9D2IHW5"/>
<dbReference type="SUPFAM" id="SSF63829">
    <property type="entry name" value="Calcium-dependent phosphotriesterase"/>
    <property type="match status" value="1"/>
</dbReference>
<evidence type="ECO:0000256" key="1">
    <source>
        <dbReference type="SAM" id="Phobius"/>
    </source>
</evidence>
<dbReference type="Proteomes" id="UP000824025">
    <property type="component" value="Unassembled WGS sequence"/>
</dbReference>
<dbReference type="Gene3D" id="2.115.10.10">
    <property type="entry name" value="Tachylectin 2"/>
    <property type="match status" value="1"/>
</dbReference>
<evidence type="ECO:0000256" key="2">
    <source>
        <dbReference type="SAM" id="SignalP"/>
    </source>
</evidence>
<keyword evidence="2" id="KW-0732">Signal</keyword>
<organism evidence="3 4">
    <name type="scientific">Candidatus Borkfalkia avicola</name>
    <dbReference type="NCBI Taxonomy" id="2838503"/>
    <lineage>
        <taxon>Bacteria</taxon>
        <taxon>Bacillati</taxon>
        <taxon>Bacillota</taxon>
        <taxon>Clostridia</taxon>
        <taxon>Christensenellales</taxon>
        <taxon>Christensenellaceae</taxon>
        <taxon>Candidatus Borkfalkia</taxon>
    </lineage>
</organism>
<feature type="chain" id="PRO_5038778220" evidence="2">
    <location>
        <begin position="31"/>
        <end position="884"/>
    </location>
</feature>
<reference evidence="3" key="1">
    <citation type="journal article" date="2021" name="PeerJ">
        <title>Extensive microbial diversity within the chicken gut microbiome revealed by metagenomics and culture.</title>
        <authorList>
            <person name="Gilroy R."/>
            <person name="Ravi A."/>
            <person name="Getino M."/>
            <person name="Pursley I."/>
            <person name="Horton D.L."/>
            <person name="Alikhan N.F."/>
            <person name="Baker D."/>
            <person name="Gharbi K."/>
            <person name="Hall N."/>
            <person name="Watson M."/>
            <person name="Adriaenssens E.M."/>
            <person name="Foster-Nyarko E."/>
            <person name="Jarju S."/>
            <person name="Secka A."/>
            <person name="Antonio M."/>
            <person name="Oren A."/>
            <person name="Chaudhuri R.R."/>
            <person name="La Ragione R."/>
            <person name="Hildebrand F."/>
            <person name="Pallen M.J."/>
        </authorList>
    </citation>
    <scope>NUCLEOTIDE SEQUENCE</scope>
    <source>
        <strain evidence="3">CHK192-19661</strain>
    </source>
</reference>
<reference evidence="3" key="2">
    <citation type="submission" date="2021-04" db="EMBL/GenBank/DDBJ databases">
        <authorList>
            <person name="Gilroy R."/>
        </authorList>
    </citation>
    <scope>NUCLEOTIDE SEQUENCE</scope>
    <source>
        <strain evidence="3">CHK192-19661</strain>
    </source>
</reference>
<sequence length="884" mass="94781">MKKYLLTVLICLGMAAVLALGAVSVRPASAAEGDGQELFMPAAIYPASSGESFSAYEQYLDLEDPSDIAVGADYIAIADKPASGNSCIYILRKGTDPQYTRYEHSGTNTLSGLNFYHSAATGKTYLFFFGAIGTVSWLDCDDPADHGTVDTEISPYSMLINGSDVFYTQANDTYSDVYCSSIEEAEGGFSIPTPAQAIETDLSGSTAFSEYNGTVYLANGKQIYACTSGGLAEEYSVTLNNIESFAITARDEKKLVYIGAGNVYIDDTRTITGEYTVVRMYGDFIYIIDGDRIVQYDLSAYSFTDYMIGKYSDYSNRLGAANDISAFGDKVVISDPDNGRVTVYDGEFSQFRTEYPSGLVCAGEEYFLAVSGTVATLYSYDRAQTRTFSLASTAAAAAYSFGTFYIVTADGAHTYAIDTADMTMLHGTPGVTSPKSLAADLQGNLYVLTSNGQVNRYTAEQFLADSATSERLAEFGDGAKDLFVDPLGDLYVLTDNSVFTGSPSASASVDFTETVYGGEGKTAAAFAYEFESGTLYILSDGFVVKTDLGESAPASLKNLSSAELRGALSASTPENAADDILVTVPEGSVLLVLDDTNLAESNAPSVLSYTGYLRTEEARTGVRICTSEAGTVVAFYRYDEDHSFDVTYPDGTQNTVSATLRDYSLCLVLNEQPAAAGGYEENGYTAYLSNDVGLYRFPLMSLLTERDADNPLQETENPVTAAQLSKGSRVNVPGTLTMPAADGGWGLDSDAYAFVEYEGQYGFVPESYLIPAGEADLTGETSYIWRNLARGESVTLTNVADPSDSVTLSSRERLCVMTAPDENGMVTVSYAADGKEYRGEIDHALLEHPSSALAIAMMVMIPLVAAAVLLSACYLIFRKQPTLQ</sequence>
<accession>A0A9D2IHW5</accession>
<gene>
    <name evidence="3" type="ORF">H9726_05265</name>
</gene>
<comment type="caution">
    <text evidence="3">The sequence shown here is derived from an EMBL/GenBank/DDBJ whole genome shotgun (WGS) entry which is preliminary data.</text>
</comment>
<proteinExistence type="predicted"/>
<dbReference type="EMBL" id="DXCF01000028">
    <property type="protein sequence ID" value="HIZ09879.1"/>
    <property type="molecule type" value="Genomic_DNA"/>
</dbReference>
<name>A0A9D2IHW5_9FIRM</name>
<keyword evidence="1" id="KW-0472">Membrane</keyword>
<feature type="transmembrane region" description="Helical" evidence="1">
    <location>
        <begin position="852"/>
        <end position="877"/>
    </location>
</feature>
<feature type="signal peptide" evidence="2">
    <location>
        <begin position="1"/>
        <end position="30"/>
    </location>
</feature>